<feature type="region of interest" description="Disordered" evidence="1">
    <location>
        <begin position="299"/>
        <end position="440"/>
    </location>
</feature>
<dbReference type="InterPro" id="IPR000742">
    <property type="entry name" value="EGF"/>
</dbReference>
<evidence type="ECO:0000259" key="3">
    <source>
        <dbReference type="PROSITE" id="PS01186"/>
    </source>
</evidence>
<sequence>MSRGSNSLVVACADNIFWPAIFKENTLQQPLHRLISKGVKYTIMFGGRFFIRLRTHNCAFLVVALLMACQFEDSEQYDLSCAAISDLGDAGDTCDAECSLTTVSVLNSTAMSCPSRCICGDLSTEGETFTEVVQLHERRCYHFRALDRENFLVVDVAPVSPNDLVVSYLRTGTGPEGHPRVPTDQFYDYTFSSSVETGEAQRFELSRDAWRASNARRDEGEWVGAWTLCVQGTATHLDAPIGFTIQVGLSMCPLSEDYGECSNHGHCERKARQCEGLPHGHLCHTEQCVCNEGYTGRTCSSQTSAPENSPDTSASSTPPVPPSPPPLSPPAHHPHHPQILPSLRPSFPPLPQSSSSPPPSPAPPQPSLPVVPSQSEGASGLPPTEMPPPPAEVLLPDLPKAPAAVPTSDYPSPSDETPTVESNATQKEDNKDSEDIKESGKKPFRGITTVLIIACALVTGLVLSKKLWAFAVLGFPDIGKDKGKHKDGGKFIGIEPKSPQYKHLENEMV</sequence>
<feature type="compositionally biased region" description="Pro residues" evidence="1">
    <location>
        <begin position="318"/>
        <end position="331"/>
    </location>
</feature>
<proteinExistence type="predicted"/>
<feature type="compositionally biased region" description="Polar residues" evidence="1">
    <location>
        <begin position="409"/>
        <end position="425"/>
    </location>
</feature>
<name>A0AAE0L9K3_9CHLO</name>
<evidence type="ECO:0000259" key="2">
    <source>
        <dbReference type="PROSITE" id="PS00022"/>
    </source>
</evidence>
<organism evidence="4 5">
    <name type="scientific">Cymbomonas tetramitiformis</name>
    <dbReference type="NCBI Taxonomy" id="36881"/>
    <lineage>
        <taxon>Eukaryota</taxon>
        <taxon>Viridiplantae</taxon>
        <taxon>Chlorophyta</taxon>
        <taxon>Pyramimonadophyceae</taxon>
        <taxon>Pyramimonadales</taxon>
        <taxon>Pyramimonadaceae</taxon>
        <taxon>Cymbomonas</taxon>
    </lineage>
</organism>
<dbReference type="AlphaFoldDB" id="A0AAE0L9K3"/>
<accession>A0AAE0L9K3</accession>
<comment type="caution">
    <text evidence="4">The sequence shown here is derived from an EMBL/GenBank/DDBJ whole genome shotgun (WGS) entry which is preliminary data.</text>
</comment>
<evidence type="ECO:0000313" key="5">
    <source>
        <dbReference type="Proteomes" id="UP001190700"/>
    </source>
</evidence>
<evidence type="ECO:0000313" key="4">
    <source>
        <dbReference type="EMBL" id="KAK3276917.1"/>
    </source>
</evidence>
<keyword evidence="5" id="KW-1185">Reference proteome</keyword>
<gene>
    <name evidence="4" type="ORF">CYMTET_15023</name>
</gene>
<feature type="compositionally biased region" description="Basic and acidic residues" evidence="1">
    <location>
        <begin position="426"/>
        <end position="440"/>
    </location>
</feature>
<dbReference type="Proteomes" id="UP001190700">
    <property type="component" value="Unassembled WGS sequence"/>
</dbReference>
<feature type="compositionally biased region" description="Pro residues" evidence="1">
    <location>
        <begin position="346"/>
        <end position="369"/>
    </location>
</feature>
<protein>
    <recommendedName>
        <fullName evidence="2 3">EGF-like domain-containing protein</fullName>
    </recommendedName>
</protein>
<evidence type="ECO:0000256" key="1">
    <source>
        <dbReference type="SAM" id="MobiDB-lite"/>
    </source>
</evidence>
<feature type="domain" description="EGF-like" evidence="2 3">
    <location>
        <begin position="288"/>
        <end position="299"/>
    </location>
</feature>
<dbReference type="PROSITE" id="PS00022">
    <property type="entry name" value="EGF_1"/>
    <property type="match status" value="1"/>
</dbReference>
<dbReference type="PROSITE" id="PS01186">
    <property type="entry name" value="EGF_2"/>
    <property type="match status" value="1"/>
</dbReference>
<reference evidence="4 5" key="1">
    <citation type="journal article" date="2015" name="Genome Biol. Evol.">
        <title>Comparative Genomics of a Bacterivorous Green Alga Reveals Evolutionary Causalities and Consequences of Phago-Mixotrophic Mode of Nutrition.</title>
        <authorList>
            <person name="Burns J.A."/>
            <person name="Paasch A."/>
            <person name="Narechania A."/>
            <person name="Kim E."/>
        </authorList>
    </citation>
    <scope>NUCLEOTIDE SEQUENCE [LARGE SCALE GENOMIC DNA]</scope>
    <source>
        <strain evidence="4 5">PLY_AMNH</strain>
    </source>
</reference>
<dbReference type="EMBL" id="LGRX02006315">
    <property type="protein sequence ID" value="KAK3276917.1"/>
    <property type="molecule type" value="Genomic_DNA"/>
</dbReference>